<evidence type="ECO:0000313" key="3">
    <source>
        <dbReference type="EMBL" id="MBC2177824.1"/>
    </source>
</evidence>
<proteinExistence type="predicted"/>
<dbReference type="InterPro" id="IPR014710">
    <property type="entry name" value="RmlC-like_jellyroll"/>
</dbReference>
<gene>
    <name evidence="2" type="ORF">HCB27_14070</name>
    <name evidence="3" type="ORF">HCB27_14425</name>
</gene>
<dbReference type="InterPro" id="IPR018490">
    <property type="entry name" value="cNMP-bd_dom_sf"/>
</dbReference>
<dbReference type="InterPro" id="IPR036390">
    <property type="entry name" value="WH_DNA-bd_sf"/>
</dbReference>
<organism evidence="2 4">
    <name type="scientific">Listeria booriae</name>
    <dbReference type="NCBI Taxonomy" id="1552123"/>
    <lineage>
        <taxon>Bacteria</taxon>
        <taxon>Bacillati</taxon>
        <taxon>Bacillota</taxon>
        <taxon>Bacilli</taxon>
        <taxon>Bacillales</taxon>
        <taxon>Listeriaceae</taxon>
        <taxon>Listeria</taxon>
    </lineage>
</organism>
<sequence length="212" mass="24057">MKQSQKRNQSYTETQLKHYLLADPTYDLPYEKVSLDAGAHIVKEPTTSHTLAIITAGIMVEKQGDTVLQLLATDQLIGLGLLCQGNNPSEVTALTHVELVELEVEDVRDKLRERAYGMELLIDVLNSRIRELAERYSFSYTKEEKIWMVLQQLALANGERSASGGDILPPFPKKMMASYLHITTRQVSAVYKKWREEGYMSESEKEIIHQSA</sequence>
<reference evidence="2 4" key="1">
    <citation type="submission" date="2020-03" db="EMBL/GenBank/DDBJ databases">
        <title>Soil Listeria distribution.</title>
        <authorList>
            <person name="Liao J."/>
            <person name="Wiedmann M."/>
        </authorList>
    </citation>
    <scope>NUCLEOTIDE SEQUENCE [LARGE SCALE GENOMIC DNA]</scope>
    <source>
        <strain evidence="2 4">FSL L7-0259</strain>
    </source>
</reference>
<dbReference type="EMBL" id="JAARYD010000007">
    <property type="protein sequence ID" value="MBC2177755.1"/>
    <property type="molecule type" value="Genomic_DNA"/>
</dbReference>
<name>A0A7X0Z869_9LIST</name>
<accession>A0A7X0Z869</accession>
<dbReference type="Proteomes" id="UP000541735">
    <property type="component" value="Unassembled WGS sequence"/>
</dbReference>
<dbReference type="EMBL" id="JAARYD010000007">
    <property type="protein sequence ID" value="MBC2177824.1"/>
    <property type="molecule type" value="Genomic_DNA"/>
</dbReference>
<evidence type="ECO:0000256" key="1">
    <source>
        <dbReference type="ARBA" id="ARBA00023159"/>
    </source>
</evidence>
<dbReference type="SUPFAM" id="SSF46785">
    <property type="entry name" value="Winged helix' DNA-binding domain"/>
    <property type="match status" value="1"/>
</dbReference>
<dbReference type="AlphaFoldDB" id="A0A7X0Z869"/>
<comment type="caution">
    <text evidence="2">The sequence shown here is derived from an EMBL/GenBank/DDBJ whole genome shotgun (WGS) entry which is preliminary data.</text>
</comment>
<protein>
    <submittedName>
        <fullName evidence="2">Crp/Fnr family transcriptional regulator</fullName>
    </submittedName>
</protein>
<dbReference type="Gene3D" id="2.60.120.10">
    <property type="entry name" value="Jelly Rolls"/>
    <property type="match status" value="1"/>
</dbReference>
<evidence type="ECO:0000313" key="2">
    <source>
        <dbReference type="EMBL" id="MBC2177755.1"/>
    </source>
</evidence>
<dbReference type="SUPFAM" id="SSF51206">
    <property type="entry name" value="cAMP-binding domain-like"/>
    <property type="match status" value="1"/>
</dbReference>
<evidence type="ECO:0000313" key="4">
    <source>
        <dbReference type="Proteomes" id="UP000541735"/>
    </source>
</evidence>
<keyword evidence="1" id="KW-0010">Activator</keyword>
<dbReference type="RefSeq" id="WP_185549313.1">
    <property type="nucleotide sequence ID" value="NZ_JAARYD010000007.1"/>
</dbReference>